<dbReference type="PANTHER" id="PTHR24221">
    <property type="entry name" value="ATP-BINDING CASSETTE SUB-FAMILY B"/>
    <property type="match status" value="1"/>
</dbReference>
<dbReference type="RefSeq" id="WP_204821759.1">
    <property type="nucleotide sequence ID" value="NZ_JANHOF010000036.1"/>
</dbReference>
<dbReference type="EMBL" id="JBHLVF010000016">
    <property type="protein sequence ID" value="MFC0392110.1"/>
    <property type="molecule type" value="Genomic_DNA"/>
</dbReference>
<dbReference type="InterPro" id="IPR027417">
    <property type="entry name" value="P-loop_NTPase"/>
</dbReference>
<evidence type="ECO:0000256" key="2">
    <source>
        <dbReference type="ARBA" id="ARBA00022692"/>
    </source>
</evidence>
<evidence type="ECO:0000256" key="6">
    <source>
        <dbReference type="ARBA" id="ARBA00023136"/>
    </source>
</evidence>
<feature type="transmembrane region" description="Helical" evidence="7">
    <location>
        <begin position="157"/>
        <end position="184"/>
    </location>
</feature>
<comment type="caution">
    <text evidence="9">The sequence shown here is derived from an EMBL/GenBank/DDBJ whole genome shotgun (WGS) entry which is preliminary data.</text>
</comment>
<evidence type="ECO:0000256" key="5">
    <source>
        <dbReference type="ARBA" id="ARBA00022989"/>
    </source>
</evidence>
<feature type="domain" description="ABC transporter" evidence="8">
    <location>
        <begin position="354"/>
        <end position="594"/>
    </location>
</feature>
<dbReference type="PROSITE" id="PS00211">
    <property type="entry name" value="ABC_TRANSPORTER_1"/>
    <property type="match status" value="1"/>
</dbReference>
<dbReference type="SUPFAM" id="SSF52540">
    <property type="entry name" value="P-loop containing nucleoside triphosphate hydrolases"/>
    <property type="match status" value="1"/>
</dbReference>
<protein>
    <submittedName>
        <fullName evidence="9">ABC transporter ATP-binding protein</fullName>
    </submittedName>
</protein>
<keyword evidence="10" id="KW-1185">Reference proteome</keyword>
<name>A0ABV6JB50_9BACL</name>
<evidence type="ECO:0000259" key="8">
    <source>
        <dbReference type="PROSITE" id="PS50893"/>
    </source>
</evidence>
<keyword evidence="4 9" id="KW-0067">ATP-binding</keyword>
<evidence type="ECO:0000256" key="7">
    <source>
        <dbReference type="SAM" id="Phobius"/>
    </source>
</evidence>
<dbReference type="GO" id="GO:0005524">
    <property type="term" value="F:ATP binding"/>
    <property type="evidence" value="ECO:0007669"/>
    <property type="project" value="UniProtKB-KW"/>
</dbReference>
<evidence type="ECO:0000313" key="9">
    <source>
        <dbReference type="EMBL" id="MFC0392110.1"/>
    </source>
</evidence>
<dbReference type="InterPro" id="IPR003593">
    <property type="entry name" value="AAA+_ATPase"/>
</dbReference>
<dbReference type="PANTHER" id="PTHR24221:SF654">
    <property type="entry name" value="ATP-BINDING CASSETTE SUB-FAMILY B MEMBER 6"/>
    <property type="match status" value="1"/>
</dbReference>
<sequence length="608" mass="69473">MKNEKNTHGLLNNLKFMLHEQWVFEKKATVIPFIRILSDLAVALMGIWLPKVVLDAISQSIPVHVFLTQIGLLTVALMLLKYISYYSEQGVLKNAVRIWNVHFYIKKDWKILDMDYSIFTSPKGKILIEKAHDSLSRNVNVNMASFYPKLVELVRSVLGLLSFCAVIAFLNPIIILLLLISYGIDGLISLNIQKWEHSIKDKRATIDRKLYYVFDSTNNSSIAKDIRLYDMKSWINHAAKSFMNEKNTLEKQVETKHLLQRLFEAFLIFIRNGGGYIYLIWKMLHTDMTVGEFTLYFGAISGFGLWLHQIVRTINGLSNASCKVDDYRNLMDTKDKLMRSEGEQIPALNEPVEIVLENVRFHYEGSDQTIVDDINLTISKGERLAIVGVNGAGKTTLIKLICGLLEPVSGRVLMNGMDIRRFNREAYYSLITAAFQNVCVLPMSIAQNITFKDESDIDTEKLEKCVELANLKEKMDRLPKRYSTQLVPSVVDDGVNLSGGELQKLMLARALYKDAPLIILDEPTAALDPIAENQMYLRYSELTNNKTAIYISHRLSSTRFCDRIIFVEHGKIIETGTHDELLARGGKYKAMFDVQSQYYKDYIEEKAI</sequence>
<reference evidence="9 10" key="1">
    <citation type="submission" date="2024-09" db="EMBL/GenBank/DDBJ databases">
        <authorList>
            <person name="Sun Q."/>
            <person name="Mori K."/>
        </authorList>
    </citation>
    <scope>NUCLEOTIDE SEQUENCE [LARGE SCALE GENOMIC DNA]</scope>
    <source>
        <strain evidence="9 10">CCM 4839</strain>
    </source>
</reference>
<organism evidence="9 10">
    <name type="scientific">Paenibacillus mendelii</name>
    <dbReference type="NCBI Taxonomy" id="206163"/>
    <lineage>
        <taxon>Bacteria</taxon>
        <taxon>Bacillati</taxon>
        <taxon>Bacillota</taxon>
        <taxon>Bacilli</taxon>
        <taxon>Bacillales</taxon>
        <taxon>Paenibacillaceae</taxon>
        <taxon>Paenibacillus</taxon>
    </lineage>
</organism>
<feature type="transmembrane region" description="Helical" evidence="7">
    <location>
        <begin position="61"/>
        <end position="83"/>
    </location>
</feature>
<dbReference type="PROSITE" id="PS50893">
    <property type="entry name" value="ABC_TRANSPORTER_2"/>
    <property type="match status" value="1"/>
</dbReference>
<gene>
    <name evidence="9" type="ORF">ACFFJ8_12135</name>
</gene>
<dbReference type="InterPro" id="IPR003439">
    <property type="entry name" value="ABC_transporter-like_ATP-bd"/>
</dbReference>
<feature type="transmembrane region" description="Helical" evidence="7">
    <location>
        <begin position="30"/>
        <end position="49"/>
    </location>
</feature>
<keyword evidence="5 7" id="KW-1133">Transmembrane helix</keyword>
<dbReference type="SUPFAM" id="SSF90123">
    <property type="entry name" value="ABC transporter transmembrane region"/>
    <property type="match status" value="1"/>
</dbReference>
<keyword evidence="3" id="KW-0547">Nucleotide-binding</keyword>
<proteinExistence type="predicted"/>
<evidence type="ECO:0000256" key="4">
    <source>
        <dbReference type="ARBA" id="ARBA00022840"/>
    </source>
</evidence>
<evidence type="ECO:0000256" key="1">
    <source>
        <dbReference type="ARBA" id="ARBA00004651"/>
    </source>
</evidence>
<comment type="subcellular location">
    <subcellularLocation>
        <location evidence="1">Cell membrane</location>
        <topology evidence="1">Multi-pass membrane protein</topology>
    </subcellularLocation>
</comment>
<dbReference type="Gene3D" id="1.20.1560.10">
    <property type="entry name" value="ABC transporter type 1, transmembrane domain"/>
    <property type="match status" value="1"/>
</dbReference>
<dbReference type="Pfam" id="PF00005">
    <property type="entry name" value="ABC_tran"/>
    <property type="match status" value="1"/>
</dbReference>
<keyword evidence="6 7" id="KW-0472">Membrane</keyword>
<dbReference type="InterPro" id="IPR039421">
    <property type="entry name" value="Type_1_exporter"/>
</dbReference>
<evidence type="ECO:0000256" key="3">
    <source>
        <dbReference type="ARBA" id="ARBA00022741"/>
    </source>
</evidence>
<dbReference type="InterPro" id="IPR017871">
    <property type="entry name" value="ABC_transporter-like_CS"/>
</dbReference>
<dbReference type="Proteomes" id="UP001589818">
    <property type="component" value="Unassembled WGS sequence"/>
</dbReference>
<dbReference type="InterPro" id="IPR036640">
    <property type="entry name" value="ABC1_TM_sf"/>
</dbReference>
<keyword evidence="2 7" id="KW-0812">Transmembrane</keyword>
<dbReference type="Gene3D" id="3.40.50.300">
    <property type="entry name" value="P-loop containing nucleotide triphosphate hydrolases"/>
    <property type="match status" value="1"/>
</dbReference>
<accession>A0ABV6JB50</accession>
<dbReference type="SMART" id="SM00382">
    <property type="entry name" value="AAA"/>
    <property type="match status" value="1"/>
</dbReference>
<evidence type="ECO:0000313" key="10">
    <source>
        <dbReference type="Proteomes" id="UP001589818"/>
    </source>
</evidence>